<accession>A0A940YHY4</accession>
<keyword evidence="3 4" id="KW-0408">Iron</keyword>
<dbReference type="SUPFAM" id="SSF46626">
    <property type="entry name" value="Cytochrome c"/>
    <property type="match status" value="1"/>
</dbReference>
<name>A0A940YHY4_9BURK</name>
<feature type="region of interest" description="Disordered" evidence="5">
    <location>
        <begin position="27"/>
        <end position="51"/>
    </location>
</feature>
<keyword evidence="2 4" id="KW-0479">Metal-binding</keyword>
<dbReference type="InterPro" id="IPR009056">
    <property type="entry name" value="Cyt_c-like_dom"/>
</dbReference>
<dbReference type="Gene3D" id="1.10.760.10">
    <property type="entry name" value="Cytochrome c-like domain"/>
    <property type="match status" value="1"/>
</dbReference>
<feature type="domain" description="Cytochrome c" evidence="7">
    <location>
        <begin position="40"/>
        <end position="124"/>
    </location>
</feature>
<evidence type="ECO:0000313" key="8">
    <source>
        <dbReference type="EMBL" id="MBQ0960573.1"/>
    </source>
</evidence>
<feature type="chain" id="PRO_5037145117" evidence="6">
    <location>
        <begin position="28"/>
        <end position="124"/>
    </location>
</feature>
<organism evidence="8 9">
    <name type="scientific">Ideonella aquatica</name>
    <dbReference type="NCBI Taxonomy" id="2824119"/>
    <lineage>
        <taxon>Bacteria</taxon>
        <taxon>Pseudomonadati</taxon>
        <taxon>Pseudomonadota</taxon>
        <taxon>Betaproteobacteria</taxon>
        <taxon>Burkholderiales</taxon>
        <taxon>Sphaerotilaceae</taxon>
        <taxon>Ideonella</taxon>
    </lineage>
</organism>
<dbReference type="GO" id="GO:0046872">
    <property type="term" value="F:metal ion binding"/>
    <property type="evidence" value="ECO:0007669"/>
    <property type="project" value="UniProtKB-KW"/>
</dbReference>
<protein>
    <submittedName>
        <fullName evidence="8">Cytochrome c</fullName>
    </submittedName>
</protein>
<dbReference type="InterPro" id="IPR036909">
    <property type="entry name" value="Cyt_c-like_dom_sf"/>
</dbReference>
<sequence>MFNTPVWRGLAAAALCALLTACGGGGGGDGGTDSAQDSGQGTSGGTATLLSQPANTTGRLLASNCFQCHGTGGQGGFESLRGEADEVQKYRNLASRPARSDIMAAHAQGYTDAQIAAVIRYLQQ</sequence>
<dbReference type="Proteomes" id="UP000678374">
    <property type="component" value="Unassembled WGS sequence"/>
</dbReference>
<evidence type="ECO:0000313" key="9">
    <source>
        <dbReference type="Proteomes" id="UP000678374"/>
    </source>
</evidence>
<comment type="caution">
    <text evidence="8">The sequence shown here is derived from an EMBL/GenBank/DDBJ whole genome shotgun (WGS) entry which is preliminary data.</text>
</comment>
<keyword evidence="1 4" id="KW-0349">Heme</keyword>
<dbReference type="GO" id="GO:0020037">
    <property type="term" value="F:heme binding"/>
    <property type="evidence" value="ECO:0007669"/>
    <property type="project" value="InterPro"/>
</dbReference>
<keyword evidence="9" id="KW-1185">Reference proteome</keyword>
<dbReference type="RefSeq" id="WP_210803247.1">
    <property type="nucleotide sequence ID" value="NZ_JAGQDE010000015.1"/>
</dbReference>
<feature type="signal peptide" evidence="6">
    <location>
        <begin position="1"/>
        <end position="27"/>
    </location>
</feature>
<evidence type="ECO:0000256" key="5">
    <source>
        <dbReference type="SAM" id="MobiDB-lite"/>
    </source>
</evidence>
<dbReference type="AlphaFoldDB" id="A0A940YHY4"/>
<evidence type="ECO:0000256" key="2">
    <source>
        <dbReference type="ARBA" id="ARBA00022723"/>
    </source>
</evidence>
<keyword evidence="6" id="KW-0732">Signal</keyword>
<reference evidence="8" key="1">
    <citation type="submission" date="2021-04" db="EMBL/GenBank/DDBJ databases">
        <title>The genome sequence of Ideonella sp. 4Y11.</title>
        <authorList>
            <person name="Liu Y."/>
        </authorList>
    </citation>
    <scope>NUCLEOTIDE SEQUENCE</scope>
    <source>
        <strain evidence="8">4Y11</strain>
    </source>
</reference>
<evidence type="ECO:0000259" key="7">
    <source>
        <dbReference type="PROSITE" id="PS51007"/>
    </source>
</evidence>
<evidence type="ECO:0000256" key="1">
    <source>
        <dbReference type="ARBA" id="ARBA00022617"/>
    </source>
</evidence>
<evidence type="ECO:0000256" key="6">
    <source>
        <dbReference type="SAM" id="SignalP"/>
    </source>
</evidence>
<evidence type="ECO:0000256" key="4">
    <source>
        <dbReference type="PROSITE-ProRule" id="PRU00433"/>
    </source>
</evidence>
<evidence type="ECO:0000256" key="3">
    <source>
        <dbReference type="ARBA" id="ARBA00023004"/>
    </source>
</evidence>
<dbReference type="GO" id="GO:0009055">
    <property type="term" value="F:electron transfer activity"/>
    <property type="evidence" value="ECO:0007669"/>
    <property type="project" value="InterPro"/>
</dbReference>
<dbReference type="PROSITE" id="PS51007">
    <property type="entry name" value="CYTC"/>
    <property type="match status" value="1"/>
</dbReference>
<dbReference type="EMBL" id="JAGQDE010000015">
    <property type="protein sequence ID" value="MBQ0960573.1"/>
    <property type="molecule type" value="Genomic_DNA"/>
</dbReference>
<gene>
    <name evidence="8" type="ORF">KAK06_16585</name>
</gene>
<dbReference type="Pfam" id="PF13442">
    <property type="entry name" value="Cytochrome_CBB3"/>
    <property type="match status" value="1"/>
</dbReference>
<proteinExistence type="predicted"/>